<keyword evidence="2" id="KW-1185">Reference proteome</keyword>
<evidence type="ECO:0000313" key="1">
    <source>
        <dbReference type="EnsemblProtists" id="EOD22274"/>
    </source>
</evidence>
<dbReference type="PANTHER" id="PTHR33344:SF1">
    <property type="entry name" value="OS06G0214100 PROTEIN"/>
    <property type="match status" value="1"/>
</dbReference>
<dbReference type="RefSeq" id="XP_005774703.1">
    <property type="nucleotide sequence ID" value="XM_005774646.1"/>
</dbReference>
<dbReference type="AlphaFoldDB" id="A0A0D3JFI9"/>
<evidence type="ECO:0000313" key="2">
    <source>
        <dbReference type="Proteomes" id="UP000013827"/>
    </source>
</evidence>
<proteinExistence type="predicted"/>
<dbReference type="Proteomes" id="UP000013827">
    <property type="component" value="Unassembled WGS sequence"/>
</dbReference>
<dbReference type="HOGENOM" id="CLU_1186879_0_0_1"/>
<protein>
    <submittedName>
        <fullName evidence="1">Uncharacterized protein</fullName>
    </submittedName>
</protein>
<organism evidence="1 2">
    <name type="scientific">Emiliania huxleyi (strain CCMP1516)</name>
    <dbReference type="NCBI Taxonomy" id="280463"/>
    <lineage>
        <taxon>Eukaryota</taxon>
        <taxon>Haptista</taxon>
        <taxon>Haptophyta</taxon>
        <taxon>Prymnesiophyceae</taxon>
        <taxon>Isochrysidales</taxon>
        <taxon>Noelaerhabdaceae</taxon>
        <taxon>Emiliania</taxon>
    </lineage>
</organism>
<reference evidence="1" key="2">
    <citation type="submission" date="2024-10" db="UniProtKB">
        <authorList>
            <consortium name="EnsemblProtists"/>
        </authorList>
    </citation>
    <scope>IDENTIFICATION</scope>
</reference>
<reference evidence="2" key="1">
    <citation type="journal article" date="2013" name="Nature">
        <title>Pan genome of the phytoplankton Emiliania underpins its global distribution.</title>
        <authorList>
            <person name="Read B.A."/>
            <person name="Kegel J."/>
            <person name="Klute M.J."/>
            <person name="Kuo A."/>
            <person name="Lefebvre S.C."/>
            <person name="Maumus F."/>
            <person name="Mayer C."/>
            <person name="Miller J."/>
            <person name="Monier A."/>
            <person name="Salamov A."/>
            <person name="Young J."/>
            <person name="Aguilar M."/>
            <person name="Claverie J.M."/>
            <person name="Frickenhaus S."/>
            <person name="Gonzalez K."/>
            <person name="Herman E.K."/>
            <person name="Lin Y.C."/>
            <person name="Napier J."/>
            <person name="Ogata H."/>
            <person name="Sarno A.F."/>
            <person name="Shmutz J."/>
            <person name="Schroeder D."/>
            <person name="de Vargas C."/>
            <person name="Verret F."/>
            <person name="von Dassow P."/>
            <person name="Valentin K."/>
            <person name="Van de Peer Y."/>
            <person name="Wheeler G."/>
            <person name="Dacks J.B."/>
            <person name="Delwiche C.F."/>
            <person name="Dyhrman S.T."/>
            <person name="Glockner G."/>
            <person name="John U."/>
            <person name="Richards T."/>
            <person name="Worden A.Z."/>
            <person name="Zhang X."/>
            <person name="Grigoriev I.V."/>
            <person name="Allen A.E."/>
            <person name="Bidle K."/>
            <person name="Borodovsky M."/>
            <person name="Bowler C."/>
            <person name="Brownlee C."/>
            <person name="Cock J.M."/>
            <person name="Elias M."/>
            <person name="Gladyshev V.N."/>
            <person name="Groth M."/>
            <person name="Guda C."/>
            <person name="Hadaegh A."/>
            <person name="Iglesias-Rodriguez M.D."/>
            <person name="Jenkins J."/>
            <person name="Jones B.M."/>
            <person name="Lawson T."/>
            <person name="Leese F."/>
            <person name="Lindquist E."/>
            <person name="Lobanov A."/>
            <person name="Lomsadze A."/>
            <person name="Malik S.B."/>
            <person name="Marsh M.E."/>
            <person name="Mackinder L."/>
            <person name="Mock T."/>
            <person name="Mueller-Roeber B."/>
            <person name="Pagarete A."/>
            <person name="Parker M."/>
            <person name="Probert I."/>
            <person name="Quesneville H."/>
            <person name="Raines C."/>
            <person name="Rensing S.A."/>
            <person name="Riano-Pachon D.M."/>
            <person name="Richier S."/>
            <person name="Rokitta S."/>
            <person name="Shiraiwa Y."/>
            <person name="Soanes D.M."/>
            <person name="van der Giezen M."/>
            <person name="Wahlund T.M."/>
            <person name="Williams B."/>
            <person name="Wilson W."/>
            <person name="Wolfe G."/>
            <person name="Wurch L.L."/>
        </authorList>
    </citation>
    <scope>NUCLEOTIDE SEQUENCE</scope>
</reference>
<name>A0A0D3JFI9_EMIH1</name>
<dbReference type="EnsemblProtists" id="EOD22274">
    <property type="protein sequence ID" value="EOD22274"/>
    <property type="gene ID" value="EMIHUDRAFT_207458"/>
</dbReference>
<dbReference type="GeneID" id="17267821"/>
<dbReference type="PaxDb" id="2903-EOD22274"/>
<dbReference type="KEGG" id="ehx:EMIHUDRAFT_207458"/>
<accession>A0A0D3JFI9</accession>
<dbReference type="PANTHER" id="PTHR33344">
    <property type="entry name" value="OS02G0761600 PROTEIN"/>
    <property type="match status" value="1"/>
</dbReference>
<sequence>MAAAVDVDAAVEQLAEAAASKASGMTRRPWLCFVLSTLALILGNAVVDGRGHHVASAAACCDACAAHAKKSPKRPCNSWVFCYKPHCWSADNGNTHLFGECWLKWQSDAAHPLYGQRGAYTDGYRRANRDKHLNGKYPEASNPEWVGATKAWGEAHGTAPFGVAPGSRRNQSVPTHVSWMGGVMGATVDLHVSWTTDEHGTMRSSAGDTIVDYRPWESREQNLKRGVKPEQMKF</sequence>